<name>A0A922CUE6_MANSE</name>
<dbReference type="Proteomes" id="UP000791440">
    <property type="component" value="Unassembled WGS sequence"/>
</dbReference>
<comment type="caution">
    <text evidence="1">The sequence shown here is derived from an EMBL/GenBank/DDBJ whole genome shotgun (WGS) entry which is preliminary data.</text>
</comment>
<dbReference type="AlphaFoldDB" id="A0A922CUE6"/>
<evidence type="ECO:0000313" key="2">
    <source>
        <dbReference type="Proteomes" id="UP000791440"/>
    </source>
</evidence>
<dbReference type="InterPro" id="IPR018616">
    <property type="entry name" value="GUCD1"/>
</dbReference>
<dbReference type="PANTHER" id="PTHR31400:SF1">
    <property type="entry name" value="PROTEIN GUCD1"/>
    <property type="match status" value="1"/>
</dbReference>
<accession>A0A922CUE6</accession>
<evidence type="ECO:0000313" key="1">
    <source>
        <dbReference type="EMBL" id="KAG6458571.1"/>
    </source>
</evidence>
<protein>
    <recommendedName>
        <fullName evidence="3">Protein GUCD1</fullName>
    </recommendedName>
</protein>
<dbReference type="EMBL" id="JH668588">
    <property type="protein sequence ID" value="KAG6458571.1"/>
    <property type="molecule type" value="Genomic_DNA"/>
</dbReference>
<sequence>MTSDNLLKPTEHAVDHYRQRFNWDCGVSCVLMLLPKEKREYILENFTQICEEEGFRQSTWTIDLCYLLKRFGIKHRMNTTMFGVNEAYSRYGYYDKIIHLDRERVQRRFEEAKSQGLKVEQHSTSTEELLRHLSQHGPAIVLVDAGLLVCDFCKHNKLKVEFRRCFGGSYSGHYILVVGFSGRKVLYRDPALSERVCGAAPAALHRARRAPGTDHDLILVYTDS</sequence>
<evidence type="ECO:0008006" key="3">
    <source>
        <dbReference type="Google" id="ProtNLM"/>
    </source>
</evidence>
<dbReference type="OrthoDB" id="206796at2759"/>
<gene>
    <name evidence="1" type="ORF">O3G_MSEX010931</name>
</gene>
<dbReference type="PANTHER" id="PTHR31400">
    <property type="entry name" value="GUANYLYL CYCLASE DOMAIN CONTAINING PROTEIN 1 GUCD1"/>
    <property type="match status" value="1"/>
</dbReference>
<reference evidence="1" key="1">
    <citation type="journal article" date="2016" name="Insect Biochem. Mol. Biol.">
        <title>Multifaceted biological insights from a draft genome sequence of the tobacco hornworm moth, Manduca sexta.</title>
        <authorList>
            <person name="Kanost M.R."/>
            <person name="Arrese E.L."/>
            <person name="Cao X."/>
            <person name="Chen Y.R."/>
            <person name="Chellapilla S."/>
            <person name="Goldsmith M.R."/>
            <person name="Grosse-Wilde E."/>
            <person name="Heckel D.G."/>
            <person name="Herndon N."/>
            <person name="Jiang H."/>
            <person name="Papanicolaou A."/>
            <person name="Qu J."/>
            <person name="Soulages J.L."/>
            <person name="Vogel H."/>
            <person name="Walters J."/>
            <person name="Waterhouse R.M."/>
            <person name="Ahn S.J."/>
            <person name="Almeida F.C."/>
            <person name="An C."/>
            <person name="Aqrawi P."/>
            <person name="Bretschneider A."/>
            <person name="Bryant W.B."/>
            <person name="Bucks S."/>
            <person name="Chao H."/>
            <person name="Chevignon G."/>
            <person name="Christen J.M."/>
            <person name="Clarke D.F."/>
            <person name="Dittmer N.T."/>
            <person name="Ferguson L.C.F."/>
            <person name="Garavelou S."/>
            <person name="Gordon K.H.J."/>
            <person name="Gunaratna R.T."/>
            <person name="Han Y."/>
            <person name="Hauser F."/>
            <person name="He Y."/>
            <person name="Heidel-Fischer H."/>
            <person name="Hirsh A."/>
            <person name="Hu Y."/>
            <person name="Jiang H."/>
            <person name="Kalra D."/>
            <person name="Klinner C."/>
            <person name="Konig C."/>
            <person name="Kovar C."/>
            <person name="Kroll A.R."/>
            <person name="Kuwar S.S."/>
            <person name="Lee S.L."/>
            <person name="Lehman R."/>
            <person name="Li K."/>
            <person name="Li Z."/>
            <person name="Liang H."/>
            <person name="Lovelace S."/>
            <person name="Lu Z."/>
            <person name="Mansfield J.H."/>
            <person name="McCulloch K.J."/>
            <person name="Mathew T."/>
            <person name="Morton B."/>
            <person name="Muzny D.M."/>
            <person name="Neunemann D."/>
            <person name="Ongeri F."/>
            <person name="Pauchet Y."/>
            <person name="Pu L.L."/>
            <person name="Pyrousis I."/>
            <person name="Rao X.J."/>
            <person name="Redding A."/>
            <person name="Roesel C."/>
            <person name="Sanchez-Gracia A."/>
            <person name="Schaack S."/>
            <person name="Shukla A."/>
            <person name="Tetreau G."/>
            <person name="Wang Y."/>
            <person name="Xiong G.H."/>
            <person name="Traut W."/>
            <person name="Walsh T.K."/>
            <person name="Worley K.C."/>
            <person name="Wu D."/>
            <person name="Wu W."/>
            <person name="Wu Y.Q."/>
            <person name="Zhang X."/>
            <person name="Zou Z."/>
            <person name="Zucker H."/>
            <person name="Briscoe A.D."/>
            <person name="Burmester T."/>
            <person name="Clem R.J."/>
            <person name="Feyereisen R."/>
            <person name="Grimmelikhuijzen C.J.P."/>
            <person name="Hamodrakas S.J."/>
            <person name="Hansson B.S."/>
            <person name="Huguet E."/>
            <person name="Jermiin L.S."/>
            <person name="Lan Q."/>
            <person name="Lehman H.K."/>
            <person name="Lorenzen M."/>
            <person name="Merzendorfer H."/>
            <person name="Michalopoulos I."/>
            <person name="Morton D.B."/>
            <person name="Muthukrishnan S."/>
            <person name="Oakeshott J.G."/>
            <person name="Palmer W."/>
            <person name="Park Y."/>
            <person name="Passarelli A.L."/>
            <person name="Rozas J."/>
            <person name="Schwartz L.M."/>
            <person name="Smith W."/>
            <person name="Southgate A."/>
            <person name="Vilcinskas A."/>
            <person name="Vogt R."/>
            <person name="Wang P."/>
            <person name="Werren J."/>
            <person name="Yu X.Q."/>
            <person name="Zhou J.J."/>
            <person name="Brown S.J."/>
            <person name="Scherer S.E."/>
            <person name="Richards S."/>
            <person name="Blissard G.W."/>
        </authorList>
    </citation>
    <scope>NUCLEOTIDE SEQUENCE</scope>
</reference>
<keyword evidence="2" id="KW-1185">Reference proteome</keyword>
<dbReference type="Pfam" id="PF09778">
    <property type="entry name" value="Guanylate_cyc_2"/>
    <property type="match status" value="1"/>
</dbReference>
<reference evidence="1" key="2">
    <citation type="submission" date="2020-12" db="EMBL/GenBank/DDBJ databases">
        <authorList>
            <person name="Kanost M."/>
        </authorList>
    </citation>
    <scope>NUCLEOTIDE SEQUENCE</scope>
</reference>
<dbReference type="Gene3D" id="3.90.70.10">
    <property type="entry name" value="Cysteine proteinases"/>
    <property type="match status" value="1"/>
</dbReference>
<proteinExistence type="predicted"/>
<organism evidence="1 2">
    <name type="scientific">Manduca sexta</name>
    <name type="common">Tobacco hawkmoth</name>
    <name type="synonym">Tobacco hornworm</name>
    <dbReference type="NCBI Taxonomy" id="7130"/>
    <lineage>
        <taxon>Eukaryota</taxon>
        <taxon>Metazoa</taxon>
        <taxon>Ecdysozoa</taxon>
        <taxon>Arthropoda</taxon>
        <taxon>Hexapoda</taxon>
        <taxon>Insecta</taxon>
        <taxon>Pterygota</taxon>
        <taxon>Neoptera</taxon>
        <taxon>Endopterygota</taxon>
        <taxon>Lepidoptera</taxon>
        <taxon>Glossata</taxon>
        <taxon>Ditrysia</taxon>
        <taxon>Bombycoidea</taxon>
        <taxon>Sphingidae</taxon>
        <taxon>Sphinginae</taxon>
        <taxon>Sphingini</taxon>
        <taxon>Manduca</taxon>
    </lineage>
</organism>